<keyword evidence="6 7" id="KW-0472">Membrane</keyword>
<keyword evidence="5 7" id="KW-1133">Transmembrane helix</keyword>
<dbReference type="CDD" id="cd06421">
    <property type="entry name" value="CESA_CelA_like"/>
    <property type="match status" value="1"/>
</dbReference>
<dbReference type="Gene3D" id="3.90.550.10">
    <property type="entry name" value="Spore Coat Polysaccharide Biosynthesis Protein SpsA, Chain A"/>
    <property type="match status" value="1"/>
</dbReference>
<organism evidence="8 9">
    <name type="scientific">Hymenobacter sublimis</name>
    <dbReference type="NCBI Taxonomy" id="2933777"/>
    <lineage>
        <taxon>Bacteria</taxon>
        <taxon>Pseudomonadati</taxon>
        <taxon>Bacteroidota</taxon>
        <taxon>Cytophagia</taxon>
        <taxon>Cytophagales</taxon>
        <taxon>Hymenobacteraceae</taxon>
        <taxon>Hymenobacter</taxon>
    </lineage>
</organism>
<dbReference type="Gene3D" id="3.20.20.80">
    <property type="entry name" value="Glycosidases"/>
    <property type="match status" value="1"/>
</dbReference>
<feature type="transmembrane region" description="Helical" evidence="7">
    <location>
        <begin position="554"/>
        <end position="577"/>
    </location>
</feature>
<dbReference type="PANTHER" id="PTHR43867">
    <property type="entry name" value="CELLULOSE SYNTHASE CATALYTIC SUBUNIT A [UDP-FORMING]"/>
    <property type="match status" value="1"/>
</dbReference>
<protein>
    <submittedName>
        <fullName evidence="8">Glycosyltransferase</fullName>
        <ecNumber evidence="8">2.4.-.-</ecNumber>
    </submittedName>
</protein>
<dbReference type="RefSeq" id="WP_247976748.1">
    <property type="nucleotide sequence ID" value="NZ_CP095848.1"/>
</dbReference>
<gene>
    <name evidence="8" type="ORF">MWH26_07735</name>
</gene>
<dbReference type="SUPFAM" id="SSF53448">
    <property type="entry name" value="Nucleotide-diphospho-sugar transferases"/>
    <property type="match status" value="1"/>
</dbReference>
<feature type="transmembrane region" description="Helical" evidence="7">
    <location>
        <begin position="355"/>
        <end position="376"/>
    </location>
</feature>
<dbReference type="InterPro" id="IPR050321">
    <property type="entry name" value="Glycosyltr_2/OpgH_subfam"/>
</dbReference>
<evidence type="ECO:0000313" key="8">
    <source>
        <dbReference type="EMBL" id="UPL50783.1"/>
    </source>
</evidence>
<evidence type="ECO:0000256" key="1">
    <source>
        <dbReference type="ARBA" id="ARBA00004141"/>
    </source>
</evidence>
<keyword evidence="4 7" id="KW-0812">Transmembrane</keyword>
<comment type="subcellular location">
    <subcellularLocation>
        <location evidence="1">Membrane</location>
        <topology evidence="1">Multi-pass membrane protein</topology>
    </subcellularLocation>
</comment>
<evidence type="ECO:0000256" key="6">
    <source>
        <dbReference type="ARBA" id="ARBA00023136"/>
    </source>
</evidence>
<dbReference type="GO" id="GO:0016757">
    <property type="term" value="F:glycosyltransferase activity"/>
    <property type="evidence" value="ECO:0007669"/>
    <property type="project" value="UniProtKB-KW"/>
</dbReference>
<evidence type="ECO:0000256" key="4">
    <source>
        <dbReference type="ARBA" id="ARBA00022692"/>
    </source>
</evidence>
<dbReference type="InterPro" id="IPR017853">
    <property type="entry name" value="GH"/>
</dbReference>
<dbReference type="PANTHER" id="PTHR43867:SF2">
    <property type="entry name" value="CELLULOSE SYNTHASE CATALYTIC SUBUNIT A [UDP-FORMING]"/>
    <property type="match status" value="1"/>
</dbReference>
<evidence type="ECO:0000256" key="5">
    <source>
        <dbReference type="ARBA" id="ARBA00022989"/>
    </source>
</evidence>
<dbReference type="InterPro" id="IPR029044">
    <property type="entry name" value="Nucleotide-diphossugar_trans"/>
</dbReference>
<feature type="transmembrane region" description="Helical" evidence="7">
    <location>
        <begin position="461"/>
        <end position="478"/>
    </location>
</feature>
<dbReference type="Pfam" id="PF13641">
    <property type="entry name" value="Glyco_tranf_2_3"/>
    <property type="match status" value="1"/>
</dbReference>
<keyword evidence="2 8" id="KW-0328">Glycosyltransferase</keyword>
<feature type="transmembrane region" description="Helical" evidence="7">
    <location>
        <begin position="418"/>
        <end position="441"/>
    </location>
</feature>
<evidence type="ECO:0000256" key="2">
    <source>
        <dbReference type="ARBA" id="ARBA00022676"/>
    </source>
</evidence>
<name>A0ABY4JD77_9BACT</name>
<feature type="transmembrane region" description="Helical" evidence="7">
    <location>
        <begin position="490"/>
        <end position="511"/>
    </location>
</feature>
<dbReference type="Proteomes" id="UP000829647">
    <property type="component" value="Chromosome"/>
</dbReference>
<keyword evidence="9" id="KW-1185">Reference proteome</keyword>
<dbReference type="EMBL" id="CP095848">
    <property type="protein sequence ID" value="UPL50783.1"/>
    <property type="molecule type" value="Genomic_DNA"/>
</dbReference>
<evidence type="ECO:0000256" key="3">
    <source>
        <dbReference type="ARBA" id="ARBA00022679"/>
    </source>
</evidence>
<dbReference type="EC" id="2.4.-.-" evidence="8"/>
<feature type="transmembrane region" description="Helical" evidence="7">
    <location>
        <begin position="42"/>
        <end position="59"/>
    </location>
</feature>
<feature type="transmembrane region" description="Helical" evidence="7">
    <location>
        <begin position="65"/>
        <end position="82"/>
    </location>
</feature>
<sequence>MTFYEETLTPEPALAPPPPLKVPSTATSIGSVLAKQVGQMRILVVVGVLLTGHFLWWFADSDHIGYAPLFWLLSVSLGFKLLRMLHEWYHYVGVSEPVAPAGPAPAYTVDVLTTFCPGEPYAMMDQTLRAMQAITYPHTSYLCDEADDPYLRQLCQQLGIVHVTRRHKVDAKAGNINHALQQATGQLCVVLDPDHVPAPDFLDQVVPYFACPTVGYVQVVQAYGNQDESLVARGAAEQTYHFYGPLMMGMHAYNTAQAIGANCTFRRAALDSIGGHAAGLTEDMHTALRLHAQGWQSVYVPRILSRGLVPSTLGAFYAQQLKWARGAFELLLTVYPRLFRRLSGRQKLHYATLPLYFLSGLVTLIDIAVPIASLLLVEFPWHLSLLEFALHLTPVLMMSLLIRYNAQRWLREPHEAGLHLVGGLLRTSTWWIYCLGFVYTLLRVRVPYIPTPKEGHGRNEWLLSLPNLVLAGICVAAARYGHYLTQTPYALLMMALALTNAALLFASVLMAQHELLKRLRQLATSARPLRWLLRQAENFLENQVGPRLPRLRTAAVFVAFFVFTTHSLISLGISLWLGRNTPSDALIWAHTGVGGVRIGQAATPPMSPMWTASVTSGTKVAPAVVELQLPPALGPHVTSATLAALDQQGSTPLLSWEVMGSRFQADAWQRSVATIRERNKPVLLRPLLRASTPAAYRKAWRELVTRFRAAGDTSAAWVWTPPRPDSVAAYFPGAAYTDWVAADYLSSQVITPTQATEQYQALRLQLAQRAELNSKPILLLIPSRPGQPLPSQAQRLTHTYPEVKAVVFGQPQPKHAEVAER</sequence>
<proteinExistence type="predicted"/>
<keyword evidence="3 8" id="KW-0808">Transferase</keyword>
<evidence type="ECO:0000313" key="9">
    <source>
        <dbReference type="Proteomes" id="UP000829647"/>
    </source>
</evidence>
<dbReference type="SUPFAM" id="SSF51445">
    <property type="entry name" value="(Trans)glycosidases"/>
    <property type="match status" value="1"/>
</dbReference>
<reference evidence="8 9" key="1">
    <citation type="submission" date="2022-04" db="EMBL/GenBank/DDBJ databases">
        <title>Hymenobacter sp. isolated from the air.</title>
        <authorList>
            <person name="Won M."/>
            <person name="Lee C.-M."/>
            <person name="Woen H.-Y."/>
            <person name="Kwon S.-W."/>
        </authorList>
    </citation>
    <scope>NUCLEOTIDE SEQUENCE [LARGE SCALE GENOMIC DNA]</scope>
    <source>
        <strain evidence="9">5516 S-25</strain>
    </source>
</reference>
<accession>A0ABY4JD77</accession>
<evidence type="ECO:0000256" key="7">
    <source>
        <dbReference type="SAM" id="Phobius"/>
    </source>
</evidence>